<feature type="region of interest" description="Disordered" evidence="1">
    <location>
        <begin position="99"/>
        <end position="130"/>
    </location>
</feature>
<dbReference type="AlphaFoldDB" id="A0A0L0RY58"/>
<organism evidence="2 3">
    <name type="scientific">Allomyces macrogynus (strain ATCC 38327)</name>
    <name type="common">Allomyces javanicus var. macrogynus</name>
    <dbReference type="NCBI Taxonomy" id="578462"/>
    <lineage>
        <taxon>Eukaryota</taxon>
        <taxon>Fungi</taxon>
        <taxon>Fungi incertae sedis</taxon>
        <taxon>Blastocladiomycota</taxon>
        <taxon>Blastocladiomycetes</taxon>
        <taxon>Blastocladiales</taxon>
        <taxon>Blastocladiaceae</taxon>
        <taxon>Allomyces</taxon>
    </lineage>
</organism>
<accession>A0A0L0RY58</accession>
<evidence type="ECO:0000256" key="1">
    <source>
        <dbReference type="SAM" id="MobiDB-lite"/>
    </source>
</evidence>
<dbReference type="VEuPathDB" id="FungiDB:AMAG_00909"/>
<dbReference type="Proteomes" id="UP000054350">
    <property type="component" value="Unassembled WGS sequence"/>
</dbReference>
<feature type="region of interest" description="Disordered" evidence="1">
    <location>
        <begin position="1"/>
        <end position="48"/>
    </location>
</feature>
<name>A0A0L0RY58_ALLM3</name>
<sequence length="299" mass="29953">MAAPNSSTTAPAPPLTRSGPAALPGAPATPSLLPAAHSRPAPRPPASRDDLILSLHDLRTLVWGIPAIVRQGDAAAIRAHHESIVTLLDLVGAAAAVAPGGGSSRGTGPAPRAQEHASSTNGHDGSAAMHNGAAVDTAGEQQLALPAVTVVAVNDKQMEIAIPALVVVATITFAPPPSSGPSTARRIASVTMHPASSLTSAPAAPPVLRRLAHLAETALRTHSDVCAVAWATSAARTFLDPCTACGQLLKPEADAGAAPFAAPLVRWRAAAGQVALHESCCLAAYGADWAAGEPASMGM</sequence>
<feature type="compositionally biased region" description="Low complexity" evidence="1">
    <location>
        <begin position="1"/>
        <end position="10"/>
    </location>
</feature>
<proteinExistence type="predicted"/>
<evidence type="ECO:0000313" key="3">
    <source>
        <dbReference type="Proteomes" id="UP000054350"/>
    </source>
</evidence>
<keyword evidence="3" id="KW-1185">Reference proteome</keyword>
<gene>
    <name evidence="2" type="ORF">AMAG_00909</name>
</gene>
<reference evidence="3" key="2">
    <citation type="submission" date="2009-11" db="EMBL/GenBank/DDBJ databases">
        <title>The Genome Sequence of Allomyces macrogynus strain ATCC 38327.</title>
        <authorList>
            <consortium name="The Broad Institute Genome Sequencing Platform"/>
            <person name="Russ C."/>
            <person name="Cuomo C."/>
            <person name="Shea T."/>
            <person name="Young S.K."/>
            <person name="Zeng Q."/>
            <person name="Koehrsen M."/>
            <person name="Haas B."/>
            <person name="Borodovsky M."/>
            <person name="Guigo R."/>
            <person name="Alvarado L."/>
            <person name="Berlin A."/>
            <person name="Borenstein D."/>
            <person name="Chen Z."/>
            <person name="Engels R."/>
            <person name="Freedman E."/>
            <person name="Gellesch M."/>
            <person name="Goldberg J."/>
            <person name="Griggs A."/>
            <person name="Gujja S."/>
            <person name="Heiman D."/>
            <person name="Hepburn T."/>
            <person name="Howarth C."/>
            <person name="Jen D."/>
            <person name="Larson L."/>
            <person name="Lewis B."/>
            <person name="Mehta T."/>
            <person name="Park D."/>
            <person name="Pearson M."/>
            <person name="Roberts A."/>
            <person name="Saif S."/>
            <person name="Shenoy N."/>
            <person name="Sisk P."/>
            <person name="Stolte C."/>
            <person name="Sykes S."/>
            <person name="Walk T."/>
            <person name="White J."/>
            <person name="Yandava C."/>
            <person name="Burger G."/>
            <person name="Gray M.W."/>
            <person name="Holland P.W.H."/>
            <person name="King N."/>
            <person name="Lang F.B.F."/>
            <person name="Roger A.J."/>
            <person name="Ruiz-Trillo I."/>
            <person name="Lander E."/>
            <person name="Nusbaum C."/>
        </authorList>
    </citation>
    <scope>NUCLEOTIDE SEQUENCE [LARGE SCALE GENOMIC DNA]</scope>
    <source>
        <strain evidence="3">ATCC 38327</strain>
    </source>
</reference>
<evidence type="ECO:0000313" key="2">
    <source>
        <dbReference type="EMBL" id="KNE54971.1"/>
    </source>
</evidence>
<protein>
    <submittedName>
        <fullName evidence="2">Uncharacterized protein</fullName>
    </submittedName>
</protein>
<reference evidence="2 3" key="1">
    <citation type="submission" date="2009-11" db="EMBL/GenBank/DDBJ databases">
        <title>Annotation of Allomyces macrogynus ATCC 38327.</title>
        <authorList>
            <consortium name="The Broad Institute Genome Sequencing Platform"/>
            <person name="Russ C."/>
            <person name="Cuomo C."/>
            <person name="Burger G."/>
            <person name="Gray M.W."/>
            <person name="Holland P.W.H."/>
            <person name="King N."/>
            <person name="Lang F.B.F."/>
            <person name="Roger A.J."/>
            <person name="Ruiz-Trillo I."/>
            <person name="Young S.K."/>
            <person name="Zeng Q."/>
            <person name="Gargeya S."/>
            <person name="Fitzgerald M."/>
            <person name="Haas B."/>
            <person name="Abouelleil A."/>
            <person name="Alvarado L."/>
            <person name="Arachchi H.M."/>
            <person name="Berlin A."/>
            <person name="Chapman S.B."/>
            <person name="Gearin G."/>
            <person name="Goldberg J."/>
            <person name="Griggs A."/>
            <person name="Gujja S."/>
            <person name="Hansen M."/>
            <person name="Heiman D."/>
            <person name="Howarth C."/>
            <person name="Larimer J."/>
            <person name="Lui A."/>
            <person name="MacDonald P.J.P."/>
            <person name="McCowen C."/>
            <person name="Montmayeur A."/>
            <person name="Murphy C."/>
            <person name="Neiman D."/>
            <person name="Pearson M."/>
            <person name="Priest M."/>
            <person name="Roberts A."/>
            <person name="Saif S."/>
            <person name="Shea T."/>
            <person name="Sisk P."/>
            <person name="Stolte C."/>
            <person name="Sykes S."/>
            <person name="Wortman J."/>
            <person name="Nusbaum C."/>
            <person name="Birren B."/>
        </authorList>
    </citation>
    <scope>NUCLEOTIDE SEQUENCE [LARGE SCALE GENOMIC DNA]</scope>
    <source>
        <strain evidence="2 3">ATCC 38327</strain>
    </source>
</reference>
<dbReference type="OrthoDB" id="5592234at2759"/>
<dbReference type="EMBL" id="GG745328">
    <property type="protein sequence ID" value="KNE54971.1"/>
    <property type="molecule type" value="Genomic_DNA"/>
</dbReference>
<feature type="compositionally biased region" description="Low complexity" evidence="1">
    <location>
        <begin position="18"/>
        <end position="39"/>
    </location>
</feature>